<keyword evidence="2" id="KW-0378">Hydrolase</keyword>
<dbReference type="Proteomes" id="UP001409291">
    <property type="component" value="Unassembled WGS sequence"/>
</dbReference>
<dbReference type="EMBL" id="JBDJNQ010000003">
    <property type="protein sequence ID" value="MEN5377343.1"/>
    <property type="molecule type" value="Genomic_DNA"/>
</dbReference>
<dbReference type="InterPro" id="IPR000917">
    <property type="entry name" value="Sulfatase_N"/>
</dbReference>
<dbReference type="InterPro" id="IPR017850">
    <property type="entry name" value="Alkaline_phosphatase_core_sf"/>
</dbReference>
<dbReference type="PANTHER" id="PTHR43751:SF6">
    <property type="entry name" value="N-ACETYLGALACTOSAMINE-6-O-SULFATASE"/>
    <property type="match status" value="1"/>
</dbReference>
<evidence type="ECO:0000256" key="2">
    <source>
        <dbReference type="ARBA" id="ARBA00022801"/>
    </source>
</evidence>
<dbReference type="InterPro" id="IPR052701">
    <property type="entry name" value="GAG_Ulvan_Degrading_Sulfatases"/>
</dbReference>
<sequence>MKLVNHYIISLLTLVGSVTQVAGQQQKPNVVLIYVDDLGYGDLGSYGATKLNTLNLDALASEGIRFTNGHATAATCTPSRYSLMTGNYPFRQTGTGILPGDAKLIIPQDKITLPKVFKDAGYQTAVIGKWHLGLGDQVDKDWNGSIKPGPLEVGYDYSFIFPATADRVPTVFLENHHVLGVNKADPIMVSYNKKVGSEPTGKENPELLKMKNSLNHGHDNTIVNGIGRIGWMSGGKEAKWVDEELTLTFADKAIRFIQDHYQKPFFLTYNATEPHVPRMPATMFKGKSGLGYRGDAILQLDYTVGQLVKTLKDNNVYDNTIIIFSSDNGPVLDDGYDDGAVSQLNGHNPFGPYSGGKYSAFEAGTRVPFIISWPKMIKKGTTSDALVCQVDLLSSFASFLNVKYPKEEAVDSENTWESFMGKDLVGRPYLIKASGTLSVLKDNYKYIKAGKGAKRNSLVNIELGNDEVDQLYDLRADKGEKINIAKNNPEKVNELKAILEKEMNK</sequence>
<gene>
    <name evidence="4" type="ORF">ABE541_08740</name>
</gene>
<proteinExistence type="inferred from homology"/>
<dbReference type="PROSITE" id="PS00523">
    <property type="entry name" value="SULFATASE_1"/>
    <property type="match status" value="1"/>
</dbReference>
<evidence type="ECO:0000259" key="3">
    <source>
        <dbReference type="Pfam" id="PF00884"/>
    </source>
</evidence>
<comment type="similarity">
    <text evidence="1">Belongs to the sulfatase family.</text>
</comment>
<name>A0ABV0BTK4_9SPHI</name>
<organism evidence="4 5">
    <name type="scientific">Sphingobacterium kitahiroshimense</name>
    <dbReference type="NCBI Taxonomy" id="470446"/>
    <lineage>
        <taxon>Bacteria</taxon>
        <taxon>Pseudomonadati</taxon>
        <taxon>Bacteroidota</taxon>
        <taxon>Sphingobacteriia</taxon>
        <taxon>Sphingobacteriales</taxon>
        <taxon>Sphingobacteriaceae</taxon>
        <taxon>Sphingobacterium</taxon>
    </lineage>
</organism>
<dbReference type="PANTHER" id="PTHR43751">
    <property type="entry name" value="SULFATASE"/>
    <property type="match status" value="1"/>
</dbReference>
<dbReference type="Pfam" id="PF00884">
    <property type="entry name" value="Sulfatase"/>
    <property type="match status" value="1"/>
</dbReference>
<feature type="domain" description="Sulfatase N-terminal" evidence="3">
    <location>
        <begin position="28"/>
        <end position="401"/>
    </location>
</feature>
<dbReference type="RefSeq" id="WP_346581125.1">
    <property type="nucleotide sequence ID" value="NZ_JBDJLH010000004.1"/>
</dbReference>
<comment type="caution">
    <text evidence="4">The sequence shown here is derived from an EMBL/GenBank/DDBJ whole genome shotgun (WGS) entry which is preliminary data.</text>
</comment>
<dbReference type="InterPro" id="IPR024607">
    <property type="entry name" value="Sulfatase_CS"/>
</dbReference>
<keyword evidence="5" id="KW-1185">Reference proteome</keyword>
<evidence type="ECO:0000256" key="1">
    <source>
        <dbReference type="ARBA" id="ARBA00008779"/>
    </source>
</evidence>
<reference evidence="4 5" key="1">
    <citation type="submission" date="2024-04" db="EMBL/GenBank/DDBJ databases">
        <title>WGS of bacteria from Torrens River.</title>
        <authorList>
            <person name="Wyrsch E.R."/>
            <person name="Drigo B."/>
        </authorList>
    </citation>
    <scope>NUCLEOTIDE SEQUENCE [LARGE SCALE GENOMIC DNA]</scope>
    <source>
        <strain evidence="4 5">TWI391</strain>
    </source>
</reference>
<dbReference type="Gene3D" id="3.40.720.10">
    <property type="entry name" value="Alkaline Phosphatase, subunit A"/>
    <property type="match status" value="1"/>
</dbReference>
<protein>
    <submittedName>
        <fullName evidence="4">Arylsulfatase</fullName>
    </submittedName>
</protein>
<dbReference type="CDD" id="cd16143">
    <property type="entry name" value="ARS_like"/>
    <property type="match status" value="1"/>
</dbReference>
<dbReference type="Gene3D" id="3.30.1120.10">
    <property type="match status" value="1"/>
</dbReference>
<dbReference type="PROSITE" id="PS00149">
    <property type="entry name" value="SULFATASE_2"/>
    <property type="match status" value="1"/>
</dbReference>
<evidence type="ECO:0000313" key="4">
    <source>
        <dbReference type="EMBL" id="MEN5377343.1"/>
    </source>
</evidence>
<evidence type="ECO:0000313" key="5">
    <source>
        <dbReference type="Proteomes" id="UP001409291"/>
    </source>
</evidence>
<dbReference type="SUPFAM" id="SSF53649">
    <property type="entry name" value="Alkaline phosphatase-like"/>
    <property type="match status" value="1"/>
</dbReference>
<accession>A0ABV0BTK4</accession>